<feature type="transmembrane region" description="Helical" evidence="2">
    <location>
        <begin position="84"/>
        <end position="107"/>
    </location>
</feature>
<keyword evidence="2" id="KW-0472">Membrane</keyword>
<feature type="transmembrane region" description="Helical" evidence="2">
    <location>
        <begin position="186"/>
        <end position="204"/>
    </location>
</feature>
<dbReference type="Proteomes" id="UP000324800">
    <property type="component" value="Unassembled WGS sequence"/>
</dbReference>
<sequence>MDQPQYPGMQSMGDEPPQRAPPQPKLVHKSSQIQTQQQSPYEQQLPQSQQYAQDQPYAQQQYQPPQRQETKCTRQTAQCCTSKYMHVFIVIGAIVIALILIGLSGIMYLALCFSSRSNWFPGFIFALLNIVLGLLLLFNELRCERINQCRGSTFFLSTFCERALLILFASVSTIVSYSTLNGGRSWIGWIIGIFILAFGIIFIVQQQNQSNQQGYVYTVNPAMKNRRGGF</sequence>
<dbReference type="EMBL" id="SNRW01000247">
    <property type="protein sequence ID" value="KAA6402361.1"/>
    <property type="molecule type" value="Genomic_DNA"/>
</dbReference>
<feature type="transmembrane region" description="Helical" evidence="2">
    <location>
        <begin position="119"/>
        <end position="138"/>
    </location>
</feature>
<reference evidence="3 4" key="1">
    <citation type="submission" date="2019-03" db="EMBL/GenBank/DDBJ databases">
        <title>Single cell metagenomics reveals metabolic interactions within the superorganism composed of flagellate Streblomastix strix and complex community of Bacteroidetes bacteria on its surface.</title>
        <authorList>
            <person name="Treitli S.C."/>
            <person name="Kolisko M."/>
            <person name="Husnik F."/>
            <person name="Keeling P."/>
            <person name="Hampl V."/>
        </authorList>
    </citation>
    <scope>NUCLEOTIDE SEQUENCE [LARGE SCALE GENOMIC DNA]</scope>
    <source>
        <strain evidence="3">ST1C</strain>
    </source>
</reference>
<feature type="compositionally biased region" description="Low complexity" evidence="1">
    <location>
        <begin position="30"/>
        <end position="50"/>
    </location>
</feature>
<dbReference type="AlphaFoldDB" id="A0A5J4X571"/>
<evidence type="ECO:0000256" key="2">
    <source>
        <dbReference type="SAM" id="Phobius"/>
    </source>
</evidence>
<proteinExistence type="predicted"/>
<feature type="transmembrane region" description="Helical" evidence="2">
    <location>
        <begin position="159"/>
        <end position="180"/>
    </location>
</feature>
<evidence type="ECO:0000313" key="3">
    <source>
        <dbReference type="EMBL" id="KAA6402361.1"/>
    </source>
</evidence>
<gene>
    <name evidence="3" type="ORF">EZS28_002112</name>
</gene>
<evidence type="ECO:0000256" key="1">
    <source>
        <dbReference type="SAM" id="MobiDB-lite"/>
    </source>
</evidence>
<keyword evidence="2" id="KW-1133">Transmembrane helix</keyword>
<name>A0A5J4X571_9EUKA</name>
<accession>A0A5J4X571</accession>
<keyword evidence="2" id="KW-0812">Transmembrane</keyword>
<evidence type="ECO:0008006" key="5">
    <source>
        <dbReference type="Google" id="ProtNLM"/>
    </source>
</evidence>
<organism evidence="3 4">
    <name type="scientific">Streblomastix strix</name>
    <dbReference type="NCBI Taxonomy" id="222440"/>
    <lineage>
        <taxon>Eukaryota</taxon>
        <taxon>Metamonada</taxon>
        <taxon>Preaxostyla</taxon>
        <taxon>Oxymonadida</taxon>
        <taxon>Streblomastigidae</taxon>
        <taxon>Streblomastix</taxon>
    </lineage>
</organism>
<protein>
    <recommendedName>
        <fullName evidence="5">COPI associated protein</fullName>
    </recommendedName>
</protein>
<feature type="region of interest" description="Disordered" evidence="1">
    <location>
        <begin position="1"/>
        <end position="50"/>
    </location>
</feature>
<comment type="caution">
    <text evidence="3">The sequence shown here is derived from an EMBL/GenBank/DDBJ whole genome shotgun (WGS) entry which is preliminary data.</text>
</comment>
<evidence type="ECO:0000313" key="4">
    <source>
        <dbReference type="Proteomes" id="UP000324800"/>
    </source>
</evidence>